<gene>
    <name evidence="12" type="ORF">EJ06DRAFT_491996</name>
</gene>
<evidence type="ECO:0000259" key="11">
    <source>
        <dbReference type="PROSITE" id="PS50114"/>
    </source>
</evidence>
<evidence type="ECO:0000256" key="3">
    <source>
        <dbReference type="ARBA" id="ARBA00022771"/>
    </source>
</evidence>
<dbReference type="GO" id="GO:0000122">
    <property type="term" value="P:negative regulation of transcription by RNA polymerase II"/>
    <property type="evidence" value="ECO:0007669"/>
    <property type="project" value="TreeGrafter"/>
</dbReference>
<feature type="region of interest" description="Disordered" evidence="10">
    <location>
        <begin position="256"/>
        <end position="284"/>
    </location>
</feature>
<evidence type="ECO:0000256" key="7">
    <source>
        <dbReference type="ARBA" id="ARBA00023242"/>
    </source>
</evidence>
<dbReference type="InterPro" id="IPR039355">
    <property type="entry name" value="Transcription_factor_GATA"/>
</dbReference>
<dbReference type="Proteomes" id="UP000799640">
    <property type="component" value="Unassembled WGS sequence"/>
</dbReference>
<keyword evidence="6" id="KW-0804">Transcription</keyword>
<keyword evidence="5" id="KW-0805">Transcription regulation</keyword>
<name>A0A6G1I183_9PEZI</name>
<evidence type="ECO:0000313" key="12">
    <source>
        <dbReference type="EMBL" id="KAF2402073.1"/>
    </source>
</evidence>
<dbReference type="OrthoDB" id="515401at2759"/>
<feature type="compositionally biased region" description="Basic and acidic residues" evidence="10">
    <location>
        <begin position="256"/>
        <end position="268"/>
    </location>
</feature>
<keyword evidence="2" id="KW-0479">Metal-binding</keyword>
<organism evidence="12 13">
    <name type="scientific">Trichodelitschia bisporula</name>
    <dbReference type="NCBI Taxonomy" id="703511"/>
    <lineage>
        <taxon>Eukaryota</taxon>
        <taxon>Fungi</taxon>
        <taxon>Dikarya</taxon>
        <taxon>Ascomycota</taxon>
        <taxon>Pezizomycotina</taxon>
        <taxon>Dothideomycetes</taxon>
        <taxon>Dothideomycetes incertae sedis</taxon>
        <taxon>Phaeotrichales</taxon>
        <taxon>Phaeotrichaceae</taxon>
        <taxon>Trichodelitschia</taxon>
    </lineage>
</organism>
<dbReference type="AlphaFoldDB" id="A0A6G1I183"/>
<reference evidence="12" key="1">
    <citation type="journal article" date="2020" name="Stud. Mycol.">
        <title>101 Dothideomycetes genomes: a test case for predicting lifestyles and emergence of pathogens.</title>
        <authorList>
            <person name="Haridas S."/>
            <person name="Albert R."/>
            <person name="Binder M."/>
            <person name="Bloem J."/>
            <person name="Labutti K."/>
            <person name="Salamov A."/>
            <person name="Andreopoulos B."/>
            <person name="Baker S."/>
            <person name="Barry K."/>
            <person name="Bills G."/>
            <person name="Bluhm B."/>
            <person name="Cannon C."/>
            <person name="Castanera R."/>
            <person name="Culley D."/>
            <person name="Daum C."/>
            <person name="Ezra D."/>
            <person name="Gonzalez J."/>
            <person name="Henrissat B."/>
            <person name="Kuo A."/>
            <person name="Liang C."/>
            <person name="Lipzen A."/>
            <person name="Lutzoni F."/>
            <person name="Magnuson J."/>
            <person name="Mondo S."/>
            <person name="Nolan M."/>
            <person name="Ohm R."/>
            <person name="Pangilinan J."/>
            <person name="Park H.-J."/>
            <person name="Ramirez L."/>
            <person name="Alfaro M."/>
            <person name="Sun H."/>
            <person name="Tritt A."/>
            <person name="Yoshinaga Y."/>
            <person name="Zwiers L.-H."/>
            <person name="Turgeon B."/>
            <person name="Goodwin S."/>
            <person name="Spatafora J."/>
            <person name="Crous P."/>
            <person name="Grigoriev I."/>
        </authorList>
    </citation>
    <scope>NUCLEOTIDE SEQUENCE</scope>
    <source>
        <strain evidence="12">CBS 262.69</strain>
    </source>
</reference>
<keyword evidence="9" id="KW-0175">Coiled coil</keyword>
<evidence type="ECO:0000256" key="2">
    <source>
        <dbReference type="ARBA" id="ARBA00022723"/>
    </source>
</evidence>
<keyword evidence="4" id="KW-0862">Zinc</keyword>
<feature type="compositionally biased region" description="Polar residues" evidence="10">
    <location>
        <begin position="111"/>
        <end position="128"/>
    </location>
</feature>
<dbReference type="CDD" id="cd00202">
    <property type="entry name" value="ZnF_GATA"/>
    <property type="match status" value="1"/>
</dbReference>
<sequence length="284" mass="30492">MAAALANNQQPSCQNCATGTTPLWRRDENGSVLCNACGLFLKLHGRPRPISLKTDVIKSRNRVKTTGPGPRKKITAGDPAPPGLPAAHPDAASLDPARRAQFKPGEGRSASPVSRTGTPGLNGHTNIAPQHMFDSVSLSDPSFPSPSLPHFSFRHGSPSASSVNGAHLEPPPTYEGLLAQATGLKTRVSELEVINDLFRGRVTELEVSQAEARRAESGLRIERKEAAMREMELKRRVEELEAEVAEYRAEGPARKRLRVEDFVRDGSRSRGSSPGSGSGSTHSV</sequence>
<dbReference type="GO" id="GO:0008270">
    <property type="term" value="F:zinc ion binding"/>
    <property type="evidence" value="ECO:0007669"/>
    <property type="project" value="UniProtKB-KW"/>
</dbReference>
<dbReference type="EMBL" id="ML996692">
    <property type="protein sequence ID" value="KAF2402073.1"/>
    <property type="molecule type" value="Genomic_DNA"/>
</dbReference>
<evidence type="ECO:0000256" key="8">
    <source>
        <dbReference type="PROSITE-ProRule" id="PRU00094"/>
    </source>
</evidence>
<dbReference type="Pfam" id="PF00320">
    <property type="entry name" value="GATA"/>
    <property type="match status" value="1"/>
</dbReference>
<dbReference type="PRINTS" id="PR00619">
    <property type="entry name" value="GATAZNFINGER"/>
</dbReference>
<dbReference type="GO" id="GO:0005634">
    <property type="term" value="C:nucleus"/>
    <property type="evidence" value="ECO:0007669"/>
    <property type="project" value="UniProtKB-SubCell"/>
</dbReference>
<keyword evidence="3 8" id="KW-0863">Zinc-finger</keyword>
<dbReference type="GO" id="GO:0045944">
    <property type="term" value="P:positive regulation of transcription by RNA polymerase II"/>
    <property type="evidence" value="ECO:0007669"/>
    <property type="project" value="TreeGrafter"/>
</dbReference>
<feature type="region of interest" description="Disordered" evidence="10">
    <location>
        <begin position="53"/>
        <end position="128"/>
    </location>
</feature>
<evidence type="ECO:0000256" key="5">
    <source>
        <dbReference type="ARBA" id="ARBA00023015"/>
    </source>
</evidence>
<dbReference type="Gene3D" id="3.30.50.10">
    <property type="entry name" value="Erythroid Transcription Factor GATA-1, subunit A"/>
    <property type="match status" value="1"/>
</dbReference>
<evidence type="ECO:0000256" key="10">
    <source>
        <dbReference type="SAM" id="MobiDB-lite"/>
    </source>
</evidence>
<dbReference type="SUPFAM" id="SSF57716">
    <property type="entry name" value="Glucocorticoid receptor-like (DNA-binding domain)"/>
    <property type="match status" value="1"/>
</dbReference>
<dbReference type="PANTHER" id="PTHR10071:SF338">
    <property type="entry name" value="GATA-TYPE DOMAIN-CONTAINING PROTEIN"/>
    <property type="match status" value="1"/>
</dbReference>
<dbReference type="InterPro" id="IPR000679">
    <property type="entry name" value="Znf_GATA"/>
</dbReference>
<evidence type="ECO:0000256" key="6">
    <source>
        <dbReference type="ARBA" id="ARBA00023163"/>
    </source>
</evidence>
<keyword evidence="7" id="KW-0539">Nucleus</keyword>
<evidence type="ECO:0000313" key="13">
    <source>
        <dbReference type="Proteomes" id="UP000799640"/>
    </source>
</evidence>
<dbReference type="GO" id="GO:0000978">
    <property type="term" value="F:RNA polymerase II cis-regulatory region sequence-specific DNA binding"/>
    <property type="evidence" value="ECO:0007669"/>
    <property type="project" value="TreeGrafter"/>
</dbReference>
<protein>
    <recommendedName>
        <fullName evidence="11">GATA-type domain-containing protein</fullName>
    </recommendedName>
</protein>
<evidence type="ECO:0000256" key="1">
    <source>
        <dbReference type="ARBA" id="ARBA00004123"/>
    </source>
</evidence>
<dbReference type="SMART" id="SM00401">
    <property type="entry name" value="ZnF_GATA"/>
    <property type="match status" value="1"/>
</dbReference>
<keyword evidence="13" id="KW-1185">Reference proteome</keyword>
<dbReference type="PROSITE" id="PS50114">
    <property type="entry name" value="GATA_ZN_FINGER_2"/>
    <property type="match status" value="1"/>
</dbReference>
<comment type="subcellular location">
    <subcellularLocation>
        <location evidence="1">Nucleus</location>
    </subcellularLocation>
</comment>
<dbReference type="InterPro" id="IPR013088">
    <property type="entry name" value="Znf_NHR/GATA"/>
</dbReference>
<proteinExistence type="predicted"/>
<feature type="coiled-coil region" evidence="9">
    <location>
        <begin position="221"/>
        <end position="250"/>
    </location>
</feature>
<evidence type="ECO:0000256" key="4">
    <source>
        <dbReference type="ARBA" id="ARBA00022833"/>
    </source>
</evidence>
<evidence type="ECO:0000256" key="9">
    <source>
        <dbReference type="SAM" id="Coils"/>
    </source>
</evidence>
<dbReference type="GO" id="GO:0000981">
    <property type="term" value="F:DNA-binding transcription factor activity, RNA polymerase II-specific"/>
    <property type="evidence" value="ECO:0007669"/>
    <property type="project" value="TreeGrafter"/>
</dbReference>
<accession>A0A6G1I183</accession>
<dbReference type="PROSITE" id="PS00344">
    <property type="entry name" value="GATA_ZN_FINGER_1"/>
    <property type="match status" value="1"/>
</dbReference>
<dbReference type="InterPro" id="IPR056998">
    <property type="entry name" value="Asd-4/GZF3_helical"/>
</dbReference>
<feature type="domain" description="GATA-type" evidence="11">
    <location>
        <begin position="7"/>
        <end position="60"/>
    </location>
</feature>
<dbReference type="PANTHER" id="PTHR10071">
    <property type="entry name" value="TRANSCRIPTION FACTOR GATA FAMILY MEMBER"/>
    <property type="match status" value="1"/>
</dbReference>
<dbReference type="FunFam" id="3.30.50.10:FF:000007">
    <property type="entry name" value="Nitrogen regulatory AreA, N-terminal"/>
    <property type="match status" value="1"/>
</dbReference>
<dbReference type="Pfam" id="PF25026">
    <property type="entry name" value="Asd-4"/>
    <property type="match status" value="1"/>
</dbReference>